<dbReference type="RefSeq" id="WP_173575806.1">
    <property type="nucleotide sequence ID" value="NZ_WOSW01000001.1"/>
</dbReference>
<gene>
    <name evidence="5" type="ORF">GOB84_01395</name>
</gene>
<organism evidence="5 6">
    <name type="scientific">Acetobacter fallax</name>
    <dbReference type="NCBI Taxonomy" id="1737473"/>
    <lineage>
        <taxon>Bacteria</taxon>
        <taxon>Pseudomonadati</taxon>
        <taxon>Pseudomonadota</taxon>
        <taxon>Alphaproteobacteria</taxon>
        <taxon>Acetobacterales</taxon>
        <taxon>Acetobacteraceae</taxon>
        <taxon>Acetobacter</taxon>
    </lineage>
</organism>
<accession>A0ABX0K9M6</accession>
<evidence type="ECO:0000313" key="5">
    <source>
        <dbReference type="EMBL" id="NHO31230.1"/>
    </source>
</evidence>
<dbReference type="Pfam" id="PF00535">
    <property type="entry name" value="Glycos_transf_2"/>
    <property type="match status" value="1"/>
</dbReference>
<evidence type="ECO:0000256" key="3">
    <source>
        <dbReference type="ARBA" id="ARBA00022679"/>
    </source>
</evidence>
<dbReference type="PANTHER" id="PTHR43685:SF5">
    <property type="entry name" value="GLYCOSYLTRANSFERASE EPSE-RELATED"/>
    <property type="match status" value="1"/>
</dbReference>
<dbReference type="EMBL" id="WOSW01000001">
    <property type="protein sequence ID" value="NHO31230.1"/>
    <property type="molecule type" value="Genomic_DNA"/>
</dbReference>
<sequence>MPDHKIDVLMTTYNSAHFLEETISSIINQTHKNFKLVIVDDGSTDNTGSVLEKFSRSDERILVLKKENGGIVSAINHGIKYCDAEFIARHDADDLSAPDRFEVQLTYLLNNPDCVAVSAQLRNIDENGTYLGSISPTDCSVRSDNSSIPAIEPYIMQPLMMARSAAIHETGGYRNLCVAEDSDLCWRLSDIGRLHTIPRVLGSYRTHSGSITRSSIVRGRQMAVWSQLAALSDQRRKNKKTDIQFDDALFKKLKPLSLLSEMVEVSRKYCENTGEENWLKFSMCAKLLDVCYYKPYLPEYSDIVFIKKTIESNKNFYKSPSCAFLRQAMQAMSVRLILKGKILNALRLTAWPLWPALIPRAILFSVLSEENRIKLKKLLKPERH</sequence>
<dbReference type="PANTHER" id="PTHR43685">
    <property type="entry name" value="GLYCOSYLTRANSFERASE"/>
    <property type="match status" value="1"/>
</dbReference>
<evidence type="ECO:0000256" key="1">
    <source>
        <dbReference type="ARBA" id="ARBA00006739"/>
    </source>
</evidence>
<protein>
    <submittedName>
        <fullName evidence="5">Glycosyltransferase</fullName>
    </submittedName>
</protein>
<dbReference type="InterPro" id="IPR001173">
    <property type="entry name" value="Glyco_trans_2-like"/>
</dbReference>
<comment type="similarity">
    <text evidence="1">Belongs to the glycosyltransferase 2 family.</text>
</comment>
<reference evidence="5 6" key="1">
    <citation type="journal article" date="2020" name="Int. J. Syst. Evol. Microbiol.">
        <title>Novel acetic acid bacteria from cider fermentations: Acetobacter conturbans sp. nov. and Acetobacter fallax sp. nov.</title>
        <authorList>
            <person name="Sombolestani A.S."/>
            <person name="Cleenwerck I."/>
            <person name="Cnockaert M."/>
            <person name="Borremans W."/>
            <person name="Wieme A.D."/>
            <person name="De Vuyst L."/>
            <person name="Vandamme P."/>
        </authorList>
    </citation>
    <scope>NUCLEOTIDE SEQUENCE [LARGE SCALE GENOMIC DNA]</scope>
    <source>
        <strain evidence="5 6">LMG 1637</strain>
    </source>
</reference>
<comment type="caution">
    <text evidence="5">The sequence shown here is derived from an EMBL/GenBank/DDBJ whole genome shotgun (WGS) entry which is preliminary data.</text>
</comment>
<dbReference type="InterPro" id="IPR050834">
    <property type="entry name" value="Glycosyltransf_2"/>
</dbReference>
<dbReference type="Gene3D" id="3.90.550.10">
    <property type="entry name" value="Spore Coat Polysaccharide Biosynthesis Protein SpsA, Chain A"/>
    <property type="match status" value="1"/>
</dbReference>
<evidence type="ECO:0000256" key="2">
    <source>
        <dbReference type="ARBA" id="ARBA00022676"/>
    </source>
</evidence>
<proteinExistence type="inferred from homology"/>
<keyword evidence="2" id="KW-0328">Glycosyltransferase</keyword>
<feature type="domain" description="Glycosyltransferase 2-like" evidence="4">
    <location>
        <begin position="8"/>
        <end position="133"/>
    </location>
</feature>
<keyword evidence="3" id="KW-0808">Transferase</keyword>
<name>A0ABX0K9M6_9PROT</name>
<dbReference type="InterPro" id="IPR029044">
    <property type="entry name" value="Nucleotide-diphossugar_trans"/>
</dbReference>
<dbReference type="SUPFAM" id="SSF53448">
    <property type="entry name" value="Nucleotide-diphospho-sugar transferases"/>
    <property type="match status" value="1"/>
</dbReference>
<evidence type="ECO:0000259" key="4">
    <source>
        <dbReference type="Pfam" id="PF00535"/>
    </source>
</evidence>
<dbReference type="Proteomes" id="UP000615326">
    <property type="component" value="Unassembled WGS sequence"/>
</dbReference>
<keyword evidence="6" id="KW-1185">Reference proteome</keyword>
<evidence type="ECO:0000313" key="6">
    <source>
        <dbReference type="Proteomes" id="UP000615326"/>
    </source>
</evidence>